<dbReference type="AlphaFoldDB" id="A0A2I0BFD5"/>
<evidence type="ECO:0000259" key="1">
    <source>
        <dbReference type="Pfam" id="PF05678"/>
    </source>
</evidence>
<dbReference type="InterPro" id="IPR039610">
    <property type="entry name" value="VQ29"/>
</dbReference>
<dbReference type="InterPro" id="IPR008889">
    <property type="entry name" value="VQ"/>
</dbReference>
<organism evidence="2 3">
    <name type="scientific">Apostasia shenzhenica</name>
    <dbReference type="NCBI Taxonomy" id="1088818"/>
    <lineage>
        <taxon>Eukaryota</taxon>
        <taxon>Viridiplantae</taxon>
        <taxon>Streptophyta</taxon>
        <taxon>Embryophyta</taxon>
        <taxon>Tracheophyta</taxon>
        <taxon>Spermatophyta</taxon>
        <taxon>Magnoliopsida</taxon>
        <taxon>Liliopsida</taxon>
        <taxon>Asparagales</taxon>
        <taxon>Orchidaceae</taxon>
        <taxon>Apostasioideae</taxon>
        <taxon>Apostasia</taxon>
    </lineage>
</organism>
<dbReference type="PANTHER" id="PTHR34794">
    <property type="entry name" value="EXPRESSED PROTEIN"/>
    <property type="match status" value="1"/>
</dbReference>
<dbReference type="PANTHER" id="PTHR34794:SF1">
    <property type="entry name" value="OS10G0101800 PROTEIN"/>
    <property type="match status" value="1"/>
</dbReference>
<dbReference type="Pfam" id="PF05678">
    <property type="entry name" value="VQ"/>
    <property type="match status" value="1"/>
</dbReference>
<sequence>METTSSNTDDPFQLQYQFPSPALMVDAHELTPPAAPPETLVRAVRKTPAKPWRRPELLPPRVYHVEPRGFRRLVQRLTGAPRPTPRPRPRPLKERITTPLPLDLEAHRRPSITPETGTVEDMIMLSPTLLSAWYALPMPSPGTAAALELISNATLL</sequence>
<dbReference type="OrthoDB" id="689462at2759"/>
<feature type="domain" description="VQ" evidence="1">
    <location>
        <begin position="59"/>
        <end position="82"/>
    </location>
</feature>
<name>A0A2I0BFD5_9ASPA</name>
<dbReference type="Proteomes" id="UP000236161">
    <property type="component" value="Unassembled WGS sequence"/>
</dbReference>
<gene>
    <name evidence="2" type="ORF">AXF42_Ash003153</name>
</gene>
<protein>
    <recommendedName>
        <fullName evidence="1">VQ domain-containing protein</fullName>
    </recommendedName>
</protein>
<keyword evidence="3" id="KW-1185">Reference proteome</keyword>
<dbReference type="EMBL" id="KZ451885">
    <property type="protein sequence ID" value="PKA66499.1"/>
    <property type="molecule type" value="Genomic_DNA"/>
</dbReference>
<accession>A0A2I0BFD5</accession>
<reference evidence="2 3" key="1">
    <citation type="journal article" date="2017" name="Nature">
        <title>The Apostasia genome and the evolution of orchids.</title>
        <authorList>
            <person name="Zhang G.Q."/>
            <person name="Liu K.W."/>
            <person name="Li Z."/>
            <person name="Lohaus R."/>
            <person name="Hsiao Y.Y."/>
            <person name="Niu S.C."/>
            <person name="Wang J.Y."/>
            <person name="Lin Y.C."/>
            <person name="Xu Q."/>
            <person name="Chen L.J."/>
            <person name="Yoshida K."/>
            <person name="Fujiwara S."/>
            <person name="Wang Z.W."/>
            <person name="Zhang Y.Q."/>
            <person name="Mitsuda N."/>
            <person name="Wang M."/>
            <person name="Liu G.H."/>
            <person name="Pecoraro L."/>
            <person name="Huang H.X."/>
            <person name="Xiao X.J."/>
            <person name="Lin M."/>
            <person name="Wu X.Y."/>
            <person name="Wu W.L."/>
            <person name="Chen Y.Y."/>
            <person name="Chang S.B."/>
            <person name="Sakamoto S."/>
            <person name="Ohme-Takagi M."/>
            <person name="Yagi M."/>
            <person name="Zeng S.J."/>
            <person name="Shen C.Y."/>
            <person name="Yeh C.M."/>
            <person name="Luo Y.B."/>
            <person name="Tsai W.C."/>
            <person name="Van de Peer Y."/>
            <person name="Liu Z.J."/>
        </authorList>
    </citation>
    <scope>NUCLEOTIDE SEQUENCE [LARGE SCALE GENOMIC DNA]</scope>
    <source>
        <strain evidence="3">cv. Shenzhen</strain>
        <tissue evidence="2">Stem</tissue>
    </source>
</reference>
<proteinExistence type="predicted"/>
<dbReference type="STRING" id="1088818.A0A2I0BFD5"/>
<evidence type="ECO:0000313" key="2">
    <source>
        <dbReference type="EMBL" id="PKA66499.1"/>
    </source>
</evidence>
<evidence type="ECO:0000313" key="3">
    <source>
        <dbReference type="Proteomes" id="UP000236161"/>
    </source>
</evidence>